<dbReference type="Proteomes" id="UP001519289">
    <property type="component" value="Unassembled WGS sequence"/>
</dbReference>
<evidence type="ECO:0000313" key="2">
    <source>
        <dbReference type="Proteomes" id="UP001519289"/>
    </source>
</evidence>
<dbReference type="InterPro" id="IPR027417">
    <property type="entry name" value="P-loop_NTPase"/>
</dbReference>
<dbReference type="EMBL" id="JAGGLG010000023">
    <property type="protein sequence ID" value="MBP2019180.1"/>
    <property type="molecule type" value="Genomic_DNA"/>
</dbReference>
<keyword evidence="2" id="KW-1185">Reference proteome</keyword>
<accession>A0ABS4JUJ5</accession>
<evidence type="ECO:0000313" key="1">
    <source>
        <dbReference type="EMBL" id="MBP2019180.1"/>
    </source>
</evidence>
<gene>
    <name evidence="1" type="ORF">J2Z79_002597</name>
</gene>
<dbReference type="InterPro" id="IPR050625">
    <property type="entry name" value="ParA/MinD_ATPase"/>
</dbReference>
<sequence length="374" mass="38263">MTPLRVALCGLAPAAAARFRDWLEAHPAMGLQVTVAVSDIDALLEQLAASPSHAVVLDAGLGLEGISLAQDLTAAHYAVLCAASGAVPPLVRRRAAELGIAHCPDADPARLAAMLRHLLGLAPGAPATGKIIAFHSPRGGAGTSSLLLHLARELRDRGSRVAVVELGSGGGAVPLLGVRQAGGWAELCGLSPEALAGDPEGPGRIAGALVEAEPGIHLMPSAGPAAMDDLSPELVEAVLRLLGPCGCAYALVDTPAEMTVRTAAAMAAADAVCLVGLPDAVSAYRLVQVEALLGELQVPPGRVRLVLNRVREQLPLPVEEALGFLPYRPALRIPEEPRSSGDGTGRFAGFKPGGPAARALDRLLEALVEEVKGP</sequence>
<organism evidence="1 2">
    <name type="scientific">Symbiobacterium terraclitae</name>
    <dbReference type="NCBI Taxonomy" id="557451"/>
    <lineage>
        <taxon>Bacteria</taxon>
        <taxon>Bacillati</taxon>
        <taxon>Bacillota</taxon>
        <taxon>Clostridia</taxon>
        <taxon>Eubacteriales</taxon>
        <taxon>Symbiobacteriaceae</taxon>
        <taxon>Symbiobacterium</taxon>
    </lineage>
</organism>
<comment type="caution">
    <text evidence="1">The sequence shown here is derived from an EMBL/GenBank/DDBJ whole genome shotgun (WGS) entry which is preliminary data.</text>
</comment>
<name>A0ABS4JUJ5_9FIRM</name>
<proteinExistence type="predicted"/>
<protein>
    <submittedName>
        <fullName evidence="1">Cellulose biosynthesis protein BcsQ</fullName>
    </submittedName>
</protein>
<reference evidence="1 2" key="1">
    <citation type="submission" date="2021-03" db="EMBL/GenBank/DDBJ databases">
        <title>Genomic Encyclopedia of Type Strains, Phase IV (KMG-IV): sequencing the most valuable type-strain genomes for metagenomic binning, comparative biology and taxonomic classification.</title>
        <authorList>
            <person name="Goeker M."/>
        </authorList>
    </citation>
    <scope>NUCLEOTIDE SEQUENCE [LARGE SCALE GENOMIC DNA]</scope>
    <source>
        <strain evidence="1 2">DSM 27138</strain>
    </source>
</reference>
<dbReference type="PANTHER" id="PTHR43384">
    <property type="entry name" value="SEPTUM SITE-DETERMINING PROTEIN MIND HOMOLOG, CHLOROPLASTIC-RELATED"/>
    <property type="match status" value="1"/>
</dbReference>
<dbReference type="Gene3D" id="3.40.50.300">
    <property type="entry name" value="P-loop containing nucleotide triphosphate hydrolases"/>
    <property type="match status" value="1"/>
</dbReference>
<dbReference type="SUPFAM" id="SSF52540">
    <property type="entry name" value="P-loop containing nucleoside triphosphate hydrolases"/>
    <property type="match status" value="1"/>
</dbReference>
<dbReference type="RefSeq" id="WP_209467298.1">
    <property type="nucleotide sequence ID" value="NZ_JAGGLG010000023.1"/>
</dbReference>
<dbReference type="PANTHER" id="PTHR43384:SF13">
    <property type="entry name" value="SLR0110 PROTEIN"/>
    <property type="match status" value="1"/>
</dbReference>